<accession>A0A084W332</accession>
<gene>
    <name evidence="1" type="ORF">ZHAS_00012510</name>
</gene>
<evidence type="ECO:0000313" key="1">
    <source>
        <dbReference type="EMBL" id="KFB44626.1"/>
    </source>
</evidence>
<organism evidence="1">
    <name type="scientific">Anopheles sinensis</name>
    <name type="common">Mosquito</name>
    <dbReference type="NCBI Taxonomy" id="74873"/>
    <lineage>
        <taxon>Eukaryota</taxon>
        <taxon>Metazoa</taxon>
        <taxon>Ecdysozoa</taxon>
        <taxon>Arthropoda</taxon>
        <taxon>Hexapoda</taxon>
        <taxon>Insecta</taxon>
        <taxon>Pterygota</taxon>
        <taxon>Neoptera</taxon>
        <taxon>Endopterygota</taxon>
        <taxon>Diptera</taxon>
        <taxon>Nematocera</taxon>
        <taxon>Culicoidea</taxon>
        <taxon>Culicidae</taxon>
        <taxon>Anophelinae</taxon>
        <taxon>Anopheles</taxon>
    </lineage>
</organism>
<dbReference type="EnsemblMetazoa" id="ASIC012510-RA">
    <property type="protein sequence ID" value="ASIC012510-PA"/>
    <property type="gene ID" value="ASIC012510"/>
</dbReference>
<name>A0A084W332_ANOSI</name>
<dbReference type="AlphaFoldDB" id="A0A084W332"/>
<evidence type="ECO:0000313" key="2">
    <source>
        <dbReference type="EnsemblMetazoa" id="ASIC012510-PA"/>
    </source>
</evidence>
<evidence type="ECO:0000313" key="3">
    <source>
        <dbReference type="Proteomes" id="UP000030765"/>
    </source>
</evidence>
<dbReference type="EMBL" id="KE525279">
    <property type="protein sequence ID" value="KFB44626.1"/>
    <property type="molecule type" value="Genomic_DNA"/>
</dbReference>
<dbReference type="VEuPathDB" id="VectorBase:ASIC012510"/>
<reference evidence="2" key="2">
    <citation type="submission" date="2020-05" db="UniProtKB">
        <authorList>
            <consortium name="EnsemblMetazoa"/>
        </authorList>
    </citation>
    <scope>IDENTIFICATION</scope>
</reference>
<dbReference type="Proteomes" id="UP000030765">
    <property type="component" value="Unassembled WGS sequence"/>
</dbReference>
<reference evidence="1 3" key="1">
    <citation type="journal article" date="2014" name="BMC Genomics">
        <title>Genome sequence of Anopheles sinensis provides insight into genetics basis of mosquito competence for malaria parasites.</title>
        <authorList>
            <person name="Zhou D."/>
            <person name="Zhang D."/>
            <person name="Ding G."/>
            <person name="Shi L."/>
            <person name="Hou Q."/>
            <person name="Ye Y."/>
            <person name="Xu Y."/>
            <person name="Zhou H."/>
            <person name="Xiong C."/>
            <person name="Li S."/>
            <person name="Yu J."/>
            <person name="Hong S."/>
            <person name="Yu X."/>
            <person name="Zou P."/>
            <person name="Chen C."/>
            <person name="Chang X."/>
            <person name="Wang W."/>
            <person name="Lv Y."/>
            <person name="Sun Y."/>
            <person name="Ma L."/>
            <person name="Shen B."/>
            <person name="Zhu C."/>
        </authorList>
    </citation>
    <scope>NUCLEOTIDE SEQUENCE [LARGE SCALE GENOMIC DNA]</scope>
</reference>
<sequence>MLQQSQDADAANVFLRLIEDTTTSDAWILRNIPPCRKQNNELEFIAFSQRKSPVKAERDEKTINVEC</sequence>
<proteinExistence type="predicted"/>
<keyword evidence="3" id="KW-1185">Reference proteome</keyword>
<dbReference type="EMBL" id="ATLV01019798">
    <property type="status" value="NOT_ANNOTATED_CDS"/>
    <property type="molecule type" value="Genomic_DNA"/>
</dbReference>
<protein>
    <submittedName>
        <fullName evidence="1 2">Uncharacterized protein</fullName>
    </submittedName>
</protein>